<feature type="binding site" evidence="7">
    <location>
        <position position="67"/>
    </location>
    <ligand>
        <name>Mg(2+)</name>
        <dbReference type="ChEBI" id="CHEBI:18420"/>
        <label>1</label>
        <note>catalytic</note>
    </ligand>
</feature>
<dbReference type="Gene3D" id="3.30.540.10">
    <property type="entry name" value="Fructose-1,6-Bisphosphatase, subunit A, domain 1"/>
    <property type="match status" value="1"/>
</dbReference>
<evidence type="ECO:0000256" key="1">
    <source>
        <dbReference type="ARBA" id="ARBA00001033"/>
    </source>
</evidence>
<keyword evidence="5 8" id="KW-0378">Hydrolase</keyword>
<dbReference type="EC" id="3.1.3.25" evidence="8"/>
<evidence type="ECO:0000313" key="10">
    <source>
        <dbReference type="Proteomes" id="UP000244571"/>
    </source>
</evidence>
<keyword evidence="6 7" id="KW-0460">Magnesium</keyword>
<dbReference type="InterPro" id="IPR000760">
    <property type="entry name" value="Inositol_monophosphatase-like"/>
</dbReference>
<dbReference type="EMBL" id="CP028901">
    <property type="protein sequence ID" value="AWB33612.1"/>
    <property type="molecule type" value="Genomic_DNA"/>
</dbReference>
<evidence type="ECO:0000256" key="2">
    <source>
        <dbReference type="ARBA" id="ARBA00001946"/>
    </source>
</evidence>
<dbReference type="GO" id="GO:0008934">
    <property type="term" value="F:inositol monophosphate 1-phosphatase activity"/>
    <property type="evidence" value="ECO:0007669"/>
    <property type="project" value="InterPro"/>
</dbReference>
<evidence type="ECO:0000313" key="9">
    <source>
        <dbReference type="EMBL" id="AWB33612.1"/>
    </source>
</evidence>
<dbReference type="FunFam" id="3.30.540.10:FF:000003">
    <property type="entry name" value="Inositol-1-monophosphatase"/>
    <property type="match status" value="1"/>
</dbReference>
<dbReference type="KEGG" id="boz:DBV39_07700"/>
<dbReference type="PROSITE" id="PS00629">
    <property type="entry name" value="IMP_1"/>
    <property type="match status" value="1"/>
</dbReference>
<dbReference type="InterPro" id="IPR020583">
    <property type="entry name" value="Inositol_monoP_metal-BS"/>
</dbReference>
<gene>
    <name evidence="9" type="ORF">DBV39_07700</name>
</gene>
<feature type="binding site" evidence="7">
    <location>
        <position position="91"/>
    </location>
    <ligand>
        <name>Mg(2+)</name>
        <dbReference type="ChEBI" id="CHEBI:18420"/>
        <label>1</label>
        <note>catalytic</note>
    </ligand>
</feature>
<evidence type="ECO:0000256" key="3">
    <source>
        <dbReference type="ARBA" id="ARBA00009759"/>
    </source>
</evidence>
<dbReference type="InterPro" id="IPR022337">
    <property type="entry name" value="Inositol_monophosphatase_SuhB"/>
</dbReference>
<feature type="binding site" evidence="7">
    <location>
        <position position="215"/>
    </location>
    <ligand>
        <name>Mg(2+)</name>
        <dbReference type="ChEBI" id="CHEBI:18420"/>
        <label>1</label>
        <note>catalytic</note>
    </ligand>
</feature>
<evidence type="ECO:0000256" key="7">
    <source>
        <dbReference type="PIRSR" id="PIRSR600760-2"/>
    </source>
</evidence>
<dbReference type="Proteomes" id="UP000244571">
    <property type="component" value="Chromosome"/>
</dbReference>
<dbReference type="RefSeq" id="WP_108621041.1">
    <property type="nucleotide sequence ID" value="NZ_CP028901.1"/>
</dbReference>
<dbReference type="Pfam" id="PF00459">
    <property type="entry name" value="Inositol_P"/>
    <property type="match status" value="1"/>
</dbReference>
<dbReference type="PANTHER" id="PTHR20854">
    <property type="entry name" value="INOSITOL MONOPHOSPHATASE"/>
    <property type="match status" value="1"/>
</dbReference>
<dbReference type="GO" id="GO:0046854">
    <property type="term" value="P:phosphatidylinositol phosphate biosynthetic process"/>
    <property type="evidence" value="ECO:0007669"/>
    <property type="project" value="InterPro"/>
</dbReference>
<dbReference type="GO" id="GO:0007165">
    <property type="term" value="P:signal transduction"/>
    <property type="evidence" value="ECO:0007669"/>
    <property type="project" value="TreeGrafter"/>
</dbReference>
<dbReference type="PRINTS" id="PR00377">
    <property type="entry name" value="IMPHPHTASES"/>
</dbReference>
<dbReference type="GO" id="GO:0006020">
    <property type="term" value="P:inositol metabolic process"/>
    <property type="evidence" value="ECO:0007669"/>
    <property type="project" value="TreeGrafter"/>
</dbReference>
<comment type="catalytic activity">
    <reaction evidence="1 8">
        <text>a myo-inositol phosphate + H2O = myo-inositol + phosphate</text>
        <dbReference type="Rhea" id="RHEA:24056"/>
        <dbReference type="ChEBI" id="CHEBI:15377"/>
        <dbReference type="ChEBI" id="CHEBI:17268"/>
        <dbReference type="ChEBI" id="CHEBI:43474"/>
        <dbReference type="ChEBI" id="CHEBI:84139"/>
        <dbReference type="EC" id="3.1.3.25"/>
    </reaction>
</comment>
<keyword evidence="4 7" id="KW-0479">Metal-binding</keyword>
<dbReference type="PANTHER" id="PTHR20854:SF4">
    <property type="entry name" value="INOSITOL-1-MONOPHOSPHATASE-RELATED"/>
    <property type="match status" value="1"/>
</dbReference>
<dbReference type="PRINTS" id="PR01959">
    <property type="entry name" value="SBIMPHPHTASE"/>
</dbReference>
<accession>A0A2R4XIG2</accession>
<dbReference type="Gene3D" id="3.40.190.80">
    <property type="match status" value="1"/>
</dbReference>
<reference evidence="9 10" key="1">
    <citation type="submission" date="2018-04" db="EMBL/GenBank/DDBJ databases">
        <title>Bordetella sp. HZ20 isolated from seawater.</title>
        <authorList>
            <person name="Sun C."/>
        </authorList>
    </citation>
    <scope>NUCLEOTIDE SEQUENCE [LARGE SCALE GENOMIC DNA]</scope>
    <source>
        <strain evidence="9 10">HZ20</strain>
    </source>
</reference>
<feature type="binding site" evidence="7">
    <location>
        <position position="88"/>
    </location>
    <ligand>
        <name>Mg(2+)</name>
        <dbReference type="ChEBI" id="CHEBI:18420"/>
        <label>1</label>
        <note>catalytic</note>
    </ligand>
</feature>
<evidence type="ECO:0000256" key="5">
    <source>
        <dbReference type="ARBA" id="ARBA00022801"/>
    </source>
</evidence>
<comment type="cofactor">
    <cofactor evidence="2 7 8">
        <name>Mg(2+)</name>
        <dbReference type="ChEBI" id="CHEBI:18420"/>
    </cofactor>
</comment>
<dbReference type="SUPFAM" id="SSF56655">
    <property type="entry name" value="Carbohydrate phosphatase"/>
    <property type="match status" value="1"/>
</dbReference>
<evidence type="ECO:0000256" key="4">
    <source>
        <dbReference type="ARBA" id="ARBA00022723"/>
    </source>
</evidence>
<proteinExistence type="inferred from homology"/>
<feature type="binding site" evidence="7">
    <location>
        <position position="90"/>
    </location>
    <ligand>
        <name>Mg(2+)</name>
        <dbReference type="ChEBI" id="CHEBI:18420"/>
        <label>2</label>
    </ligand>
</feature>
<dbReference type="GO" id="GO:0046872">
    <property type="term" value="F:metal ion binding"/>
    <property type="evidence" value="ECO:0007669"/>
    <property type="project" value="UniProtKB-KW"/>
</dbReference>
<comment type="similarity">
    <text evidence="3 8">Belongs to the inositol monophosphatase superfamily.</text>
</comment>
<sequence length="262" mass="28489">MHPMLNTAVKAARKAGNIINRASLDVERLQIAQKGKRDFVTDVDHACEEAIIDILHTAYPQHAFLAEESGKVHHPEDGSVPDFEWVVDPLDGTSNFIHGMPIYAVSIALRHRGQLTHAVVYDPNRNELFTASRGGGAFLNDRRVRVSGQRRLGDALLGARWPGSADPDGGSTRQLRQLSLDSAGVRRTGSSVLDMVYVAAGRLDGFCGANLKEWDLAAAALIVQEAGGLVTDFTGEQQWMSSGEVIAATPKIFPQLLSYFTE</sequence>
<dbReference type="CDD" id="cd01639">
    <property type="entry name" value="IMPase"/>
    <property type="match status" value="1"/>
</dbReference>
<evidence type="ECO:0000256" key="8">
    <source>
        <dbReference type="RuleBase" id="RU364068"/>
    </source>
</evidence>
<name>A0A2R4XIG2_9BURK</name>
<dbReference type="InterPro" id="IPR020550">
    <property type="entry name" value="Inositol_monophosphatase_CS"/>
</dbReference>
<dbReference type="InterPro" id="IPR033942">
    <property type="entry name" value="IMPase"/>
</dbReference>
<organism evidence="9 10">
    <name type="scientific">Orrella marina</name>
    <dbReference type="NCBI Taxonomy" id="2163011"/>
    <lineage>
        <taxon>Bacteria</taxon>
        <taxon>Pseudomonadati</taxon>
        <taxon>Pseudomonadota</taxon>
        <taxon>Betaproteobacteria</taxon>
        <taxon>Burkholderiales</taxon>
        <taxon>Alcaligenaceae</taxon>
        <taxon>Orrella</taxon>
    </lineage>
</organism>
<protein>
    <recommendedName>
        <fullName evidence="8">Inositol-1-monophosphatase</fullName>
        <ecNumber evidence="8">3.1.3.25</ecNumber>
    </recommendedName>
</protein>
<dbReference type="PROSITE" id="PS00630">
    <property type="entry name" value="IMP_2"/>
    <property type="match status" value="1"/>
</dbReference>
<dbReference type="AlphaFoldDB" id="A0A2R4XIG2"/>
<keyword evidence="10" id="KW-1185">Reference proteome</keyword>
<dbReference type="OrthoDB" id="9785695at2"/>
<evidence type="ECO:0000256" key="6">
    <source>
        <dbReference type="ARBA" id="ARBA00022842"/>
    </source>
</evidence>